<dbReference type="AlphaFoldDB" id="A0A8J5ET91"/>
<protein>
    <recommendedName>
        <fullName evidence="4">RNA-dependent RNA polymerase</fullName>
    </recommendedName>
</protein>
<comment type="caution">
    <text evidence="2">The sequence shown here is derived from an EMBL/GenBank/DDBJ whole genome shotgun (WGS) entry which is preliminary data.</text>
</comment>
<dbReference type="SUPFAM" id="SSF56672">
    <property type="entry name" value="DNA/RNA polymerases"/>
    <property type="match status" value="1"/>
</dbReference>
<dbReference type="Proteomes" id="UP000734854">
    <property type="component" value="Unassembled WGS sequence"/>
</dbReference>
<dbReference type="Pfam" id="PF05919">
    <property type="entry name" value="Mitovir_RNA_pol"/>
    <property type="match status" value="1"/>
</dbReference>
<name>A0A8J5ET91_ZINOF</name>
<proteinExistence type="predicted"/>
<evidence type="ECO:0000256" key="1">
    <source>
        <dbReference type="SAM" id="MobiDB-lite"/>
    </source>
</evidence>
<keyword evidence="3" id="KW-1185">Reference proteome</keyword>
<sequence length="700" mass="80511">MEGAICSLFIARRVIALVRKSGLFFAALYLKQCSVHLQQYYAFSSELAGQPAVRVSLSRDGLPRIIPKHHRSLIKKRGDRGHFLVRLSLSWFSVCRVVMLAKRVSKATFDSITTPQRLKGIQQILNGEFKTAFKKLQPMYLPWISSIALLKGISWKATWKSTPNDDRRFWKKPKPSPSILTSLKYEMASFLMYSRVLSSKMDFLHPGMMWSRRVLYPLDFSYTTRAMWDSLDQFHYYTDHILQESFKPLWLLDCLPGRLTCTLAGAGKRRMFAIGNFVRQRLLYPVHDWAMRVLSRIPTDGTFHQERPIHRLRRYDPAHVLSIDFKSATDRWPCSTIETLLTLFFGKTMASCVVRGCLQMNFFQIHRPLLNKARTLSFTAGQPLGYYGSWALFSLSHHYLVWFAAHLVYPRSHTPFRQYALLGDDIVIADRAVAEKYVELLYFLDVQISFEKSLDSRNGSLEFAKQFWADRVQVNLTPVSASAILASTSFIGLCQLACLSNNCLMTLAGMGYRVRARQLSTKSLSKRWRRLRVVADKSLSYSSLPLDLWLGRGLPLNPYKKGIIVERALSRFKPKQLVLPPEESLWYSEESAFLEETLYHDWIKEWLRWVQWHCELSSEYDPSLEVLFNPPIVPHTYKRNVPNQNEMKYGFLWTDLAGEDINVGILASTSALETEGTDSNREISDDLCGGSGLQPDTPQA</sequence>
<keyword evidence="2" id="KW-0496">Mitochondrion</keyword>
<dbReference type="InterPro" id="IPR008686">
    <property type="entry name" value="RNA_pol_mitovir"/>
</dbReference>
<gene>
    <name evidence="2" type="ORF">ZIOFF_074318</name>
</gene>
<dbReference type="EMBL" id="JACMSC010000023">
    <property type="protein sequence ID" value="KAG6467802.1"/>
    <property type="molecule type" value="Genomic_DNA"/>
</dbReference>
<dbReference type="InterPro" id="IPR043502">
    <property type="entry name" value="DNA/RNA_pol_sf"/>
</dbReference>
<dbReference type="PANTHER" id="PTHR34456:SF13">
    <property type="entry name" value="REVERSE TRANSCRIPTASE DOMAIN-CONTAINING PROTEIN"/>
    <property type="match status" value="1"/>
</dbReference>
<evidence type="ECO:0008006" key="4">
    <source>
        <dbReference type="Google" id="ProtNLM"/>
    </source>
</evidence>
<dbReference type="PANTHER" id="PTHR34456">
    <property type="entry name" value="MITOVIRUS RNA-DEPENDENT RNA POLYMERASE"/>
    <property type="match status" value="1"/>
</dbReference>
<organism evidence="2 3">
    <name type="scientific">Zingiber officinale</name>
    <name type="common">Ginger</name>
    <name type="synonym">Amomum zingiber</name>
    <dbReference type="NCBI Taxonomy" id="94328"/>
    <lineage>
        <taxon>Eukaryota</taxon>
        <taxon>Viridiplantae</taxon>
        <taxon>Streptophyta</taxon>
        <taxon>Embryophyta</taxon>
        <taxon>Tracheophyta</taxon>
        <taxon>Spermatophyta</taxon>
        <taxon>Magnoliopsida</taxon>
        <taxon>Liliopsida</taxon>
        <taxon>Zingiberales</taxon>
        <taxon>Zingiberaceae</taxon>
        <taxon>Zingiber</taxon>
    </lineage>
</organism>
<evidence type="ECO:0000313" key="3">
    <source>
        <dbReference type="Proteomes" id="UP000734854"/>
    </source>
</evidence>
<accession>A0A8J5ET91</accession>
<evidence type="ECO:0000313" key="2">
    <source>
        <dbReference type="EMBL" id="KAG6467802.1"/>
    </source>
</evidence>
<geneLocation type="mitochondrion" evidence="2"/>
<reference evidence="2 3" key="1">
    <citation type="submission" date="2020-08" db="EMBL/GenBank/DDBJ databases">
        <title>Plant Genome Project.</title>
        <authorList>
            <person name="Zhang R.-G."/>
        </authorList>
    </citation>
    <scope>NUCLEOTIDE SEQUENCE [LARGE SCALE GENOMIC DNA]</scope>
    <source>
        <tissue evidence="2">Rhizome</tissue>
    </source>
</reference>
<feature type="region of interest" description="Disordered" evidence="1">
    <location>
        <begin position="674"/>
        <end position="700"/>
    </location>
</feature>